<feature type="region of interest" description="Disordered" evidence="6">
    <location>
        <begin position="81"/>
        <end position="134"/>
    </location>
</feature>
<evidence type="ECO:0000313" key="9">
    <source>
        <dbReference type="Proteomes" id="UP000230423"/>
    </source>
</evidence>
<keyword evidence="5 7" id="KW-0472">Membrane</keyword>
<proteinExistence type="inferred from homology"/>
<sequence>MQTGCAFGRVRGVNIGRMYMLKFHACFKCRCLKAQLTIRFGLFGMKANLPASQILNYVGLVCVIIGGILFSRIKSEIGASKKDEIRREKDKRDTGTETERLTHEEDTLSTGESESGRKNDERDSGGKDKDTDTDGKQRIIGIGMALVAGVFYGMTFVPVIVMIENPDIFPSYPDDGLAYVFSHYVGIFITASVIFVCYAAVKRNRVLIPTFIILPSILAGLLWGIAQASFFIANQHLSQAVTFPIITMLPGCVVSAWSILYFHEIKECLFNG</sequence>
<dbReference type="PANTHER" id="PTHR16119">
    <property type="entry name" value="TRANSMEMBRANE PROTEIN 144"/>
    <property type="match status" value="1"/>
</dbReference>
<gene>
    <name evidence="8" type="ORF">TELCIR_05451</name>
</gene>
<evidence type="ECO:0000256" key="4">
    <source>
        <dbReference type="ARBA" id="ARBA00022989"/>
    </source>
</evidence>
<evidence type="ECO:0000256" key="1">
    <source>
        <dbReference type="ARBA" id="ARBA00004141"/>
    </source>
</evidence>
<evidence type="ECO:0000256" key="5">
    <source>
        <dbReference type="ARBA" id="ARBA00023136"/>
    </source>
</evidence>
<evidence type="ECO:0000313" key="8">
    <source>
        <dbReference type="EMBL" id="PIO72610.1"/>
    </source>
</evidence>
<protein>
    <submittedName>
        <fullName evidence="8">Uncharacterized protein</fullName>
    </submittedName>
</protein>
<reference evidence="8 9" key="1">
    <citation type="submission" date="2015-09" db="EMBL/GenBank/DDBJ databases">
        <title>Draft genome of the parasitic nematode Teladorsagia circumcincta isolate WARC Sus (inbred).</title>
        <authorList>
            <person name="Mitreva M."/>
        </authorList>
    </citation>
    <scope>NUCLEOTIDE SEQUENCE [LARGE SCALE GENOMIC DNA]</scope>
    <source>
        <strain evidence="8 9">S</strain>
    </source>
</reference>
<dbReference type="InterPro" id="IPR010651">
    <property type="entry name" value="Sugar_transport"/>
</dbReference>
<dbReference type="OrthoDB" id="426527at2759"/>
<dbReference type="PANTHER" id="PTHR16119:SF15">
    <property type="entry name" value="TRANSMEMBRANE PROTEIN 144 HOMOLOG"/>
    <property type="match status" value="1"/>
</dbReference>
<accession>A0A2G9USW5</accession>
<dbReference type="EMBL" id="KZ345636">
    <property type="protein sequence ID" value="PIO72610.1"/>
    <property type="molecule type" value="Genomic_DNA"/>
</dbReference>
<dbReference type="GO" id="GO:0015144">
    <property type="term" value="F:carbohydrate transmembrane transporter activity"/>
    <property type="evidence" value="ECO:0007669"/>
    <property type="project" value="InterPro"/>
</dbReference>
<comment type="similarity">
    <text evidence="2">Belongs to the TMEM144 family.</text>
</comment>
<evidence type="ECO:0000256" key="7">
    <source>
        <dbReference type="SAM" id="Phobius"/>
    </source>
</evidence>
<keyword evidence="3 7" id="KW-0812">Transmembrane</keyword>
<dbReference type="InterPro" id="IPR012435">
    <property type="entry name" value="TMEM144"/>
</dbReference>
<comment type="subcellular location">
    <subcellularLocation>
        <location evidence="1">Membrane</location>
        <topology evidence="1">Multi-pass membrane protein</topology>
    </subcellularLocation>
</comment>
<evidence type="ECO:0000256" key="6">
    <source>
        <dbReference type="SAM" id="MobiDB-lite"/>
    </source>
</evidence>
<keyword evidence="4 7" id="KW-1133">Transmembrane helix</keyword>
<dbReference type="GO" id="GO:0016020">
    <property type="term" value="C:membrane"/>
    <property type="evidence" value="ECO:0007669"/>
    <property type="project" value="UniProtKB-SubCell"/>
</dbReference>
<dbReference type="Proteomes" id="UP000230423">
    <property type="component" value="Unassembled WGS sequence"/>
</dbReference>
<dbReference type="Pfam" id="PF07857">
    <property type="entry name" value="TMEM144"/>
    <property type="match status" value="1"/>
</dbReference>
<feature type="transmembrane region" description="Helical" evidence="7">
    <location>
        <begin position="54"/>
        <end position="73"/>
    </location>
</feature>
<feature type="transmembrane region" description="Helical" evidence="7">
    <location>
        <begin position="181"/>
        <end position="201"/>
    </location>
</feature>
<feature type="compositionally biased region" description="Basic and acidic residues" evidence="6">
    <location>
        <begin position="81"/>
        <end position="106"/>
    </location>
</feature>
<name>A0A2G9USW5_TELCI</name>
<evidence type="ECO:0000256" key="3">
    <source>
        <dbReference type="ARBA" id="ARBA00022692"/>
    </source>
</evidence>
<feature type="transmembrane region" description="Helical" evidence="7">
    <location>
        <begin position="213"/>
        <end position="233"/>
    </location>
</feature>
<evidence type="ECO:0000256" key="2">
    <source>
        <dbReference type="ARBA" id="ARBA00005731"/>
    </source>
</evidence>
<feature type="transmembrane region" description="Helical" evidence="7">
    <location>
        <begin position="139"/>
        <end position="161"/>
    </location>
</feature>
<keyword evidence="9" id="KW-1185">Reference proteome</keyword>
<organism evidence="8 9">
    <name type="scientific">Teladorsagia circumcincta</name>
    <name type="common">Brown stomach worm</name>
    <name type="synonym">Ostertagia circumcincta</name>
    <dbReference type="NCBI Taxonomy" id="45464"/>
    <lineage>
        <taxon>Eukaryota</taxon>
        <taxon>Metazoa</taxon>
        <taxon>Ecdysozoa</taxon>
        <taxon>Nematoda</taxon>
        <taxon>Chromadorea</taxon>
        <taxon>Rhabditida</taxon>
        <taxon>Rhabditina</taxon>
        <taxon>Rhabditomorpha</taxon>
        <taxon>Strongyloidea</taxon>
        <taxon>Trichostrongylidae</taxon>
        <taxon>Teladorsagia</taxon>
    </lineage>
</organism>
<dbReference type="AlphaFoldDB" id="A0A2G9USW5"/>
<feature type="compositionally biased region" description="Basic and acidic residues" evidence="6">
    <location>
        <begin position="114"/>
        <end position="134"/>
    </location>
</feature>
<feature type="transmembrane region" description="Helical" evidence="7">
    <location>
        <begin position="239"/>
        <end position="262"/>
    </location>
</feature>